<reference evidence="1" key="1">
    <citation type="submission" date="2014-12" db="EMBL/GenBank/DDBJ databases">
        <title>Insight into the proteome of Arion vulgaris.</title>
        <authorList>
            <person name="Aradska J."/>
            <person name="Bulat T."/>
            <person name="Smidak R."/>
            <person name="Sarate P."/>
            <person name="Gangsoo J."/>
            <person name="Sialana F."/>
            <person name="Bilban M."/>
            <person name="Lubec G."/>
        </authorList>
    </citation>
    <scope>NUCLEOTIDE SEQUENCE</scope>
    <source>
        <tissue evidence="1">Skin</tissue>
    </source>
</reference>
<gene>
    <name evidence="1" type="primary">ORF198693</name>
</gene>
<name>A0A0B7BL59_9EUPU</name>
<feature type="non-terminal residue" evidence="1">
    <location>
        <position position="1"/>
    </location>
</feature>
<dbReference type="EMBL" id="HACG01047189">
    <property type="protein sequence ID" value="CEK94054.1"/>
    <property type="molecule type" value="Transcribed_RNA"/>
</dbReference>
<organism evidence="1">
    <name type="scientific">Arion vulgaris</name>
    <dbReference type="NCBI Taxonomy" id="1028688"/>
    <lineage>
        <taxon>Eukaryota</taxon>
        <taxon>Metazoa</taxon>
        <taxon>Spiralia</taxon>
        <taxon>Lophotrochozoa</taxon>
        <taxon>Mollusca</taxon>
        <taxon>Gastropoda</taxon>
        <taxon>Heterobranchia</taxon>
        <taxon>Euthyneura</taxon>
        <taxon>Panpulmonata</taxon>
        <taxon>Eupulmonata</taxon>
        <taxon>Stylommatophora</taxon>
        <taxon>Helicina</taxon>
        <taxon>Arionoidea</taxon>
        <taxon>Arionidae</taxon>
        <taxon>Arion</taxon>
    </lineage>
</organism>
<sequence>DERCIPKLRRGAITRSHVHDSSSVSNQFLGTVNATVEVNAMVSPQAAAFRPMGKAVHEMMRGASNLEKRTNSPGVKDRKQNASCRARINKKGAKRSKKSLQVSRYTAAQHRDATWEVMRKIPYMRLSVEKPIW</sequence>
<evidence type="ECO:0000313" key="1">
    <source>
        <dbReference type="EMBL" id="CEK94054.1"/>
    </source>
</evidence>
<dbReference type="AlphaFoldDB" id="A0A0B7BL59"/>
<protein>
    <submittedName>
        <fullName evidence="1">Uncharacterized protein</fullName>
    </submittedName>
</protein>
<accession>A0A0B7BL59</accession>
<proteinExistence type="predicted"/>